<protein>
    <submittedName>
        <fullName evidence="2">Uncharacterized protein</fullName>
    </submittedName>
</protein>
<reference evidence="2 3" key="1">
    <citation type="journal article" date="2014" name="Int. J. Syst. Evol. Microbiol.">
        <title>Complete genome sequence of Corynebacterium casei LMG S-19264T (=DSM 44701T), isolated from a smear-ripened cheese.</title>
        <authorList>
            <consortium name="US DOE Joint Genome Institute (JGI-PGF)"/>
            <person name="Walter F."/>
            <person name="Albersmeier A."/>
            <person name="Kalinowski J."/>
            <person name="Ruckert C."/>
        </authorList>
    </citation>
    <scope>NUCLEOTIDE SEQUENCE [LARGE SCALE GENOMIC DNA]</scope>
    <source>
        <strain evidence="2 3">CGMCC 4.7206</strain>
    </source>
</reference>
<keyword evidence="4" id="KW-1185">Reference proteome</keyword>
<organism evidence="2 3">
    <name type="scientific">Saccharopolyspora thermophila</name>
    <dbReference type="NCBI Taxonomy" id="89367"/>
    <lineage>
        <taxon>Bacteria</taxon>
        <taxon>Bacillati</taxon>
        <taxon>Actinomycetota</taxon>
        <taxon>Actinomycetes</taxon>
        <taxon>Pseudonocardiales</taxon>
        <taxon>Pseudonocardiaceae</taxon>
        <taxon>Saccharopolyspora</taxon>
    </lineage>
</organism>
<dbReference type="EMBL" id="BAAAHC010000001">
    <property type="protein sequence ID" value="GAA0504545.1"/>
    <property type="molecule type" value="Genomic_DNA"/>
</dbReference>
<accession>A0A917K954</accession>
<comment type="caution">
    <text evidence="2">The sequence shown here is derived from an EMBL/GenBank/DDBJ whole genome shotgun (WGS) entry which is preliminary data.</text>
</comment>
<gene>
    <name evidence="1" type="ORF">GCM10009545_02980</name>
    <name evidence="2" type="ORF">GCM10011581_45860</name>
</gene>
<evidence type="ECO:0000313" key="1">
    <source>
        <dbReference type="EMBL" id="GAA0504545.1"/>
    </source>
</evidence>
<reference evidence="2" key="3">
    <citation type="submission" date="2020-09" db="EMBL/GenBank/DDBJ databases">
        <authorList>
            <person name="Sun Q."/>
            <person name="Zhou Y."/>
        </authorList>
    </citation>
    <scope>NUCLEOTIDE SEQUENCE</scope>
    <source>
        <strain evidence="2">CGMCC 4.7206</strain>
    </source>
</reference>
<reference evidence="1 4" key="2">
    <citation type="journal article" date="2019" name="Int. J. Syst. Evol. Microbiol.">
        <title>The Global Catalogue of Microorganisms (GCM) 10K type strain sequencing project: providing services to taxonomists for standard genome sequencing and annotation.</title>
        <authorList>
            <consortium name="The Broad Institute Genomics Platform"/>
            <consortium name="The Broad Institute Genome Sequencing Center for Infectious Disease"/>
            <person name="Wu L."/>
            <person name="Ma J."/>
        </authorList>
    </citation>
    <scope>NUCLEOTIDE SEQUENCE [LARGE SCALE GENOMIC DNA]</scope>
    <source>
        <strain evidence="1 4">JCM 10664</strain>
    </source>
</reference>
<evidence type="ECO:0000313" key="2">
    <source>
        <dbReference type="EMBL" id="GGJ03631.1"/>
    </source>
</evidence>
<dbReference type="EMBL" id="BMMT01000021">
    <property type="protein sequence ID" value="GGJ03631.1"/>
    <property type="molecule type" value="Genomic_DNA"/>
</dbReference>
<evidence type="ECO:0000313" key="3">
    <source>
        <dbReference type="Proteomes" id="UP000597989"/>
    </source>
</evidence>
<dbReference type="AlphaFoldDB" id="A0A917K954"/>
<evidence type="ECO:0000313" key="4">
    <source>
        <dbReference type="Proteomes" id="UP001500220"/>
    </source>
</evidence>
<reference evidence="1" key="4">
    <citation type="submission" date="2023-12" db="EMBL/GenBank/DDBJ databases">
        <authorList>
            <person name="Sun Q."/>
            <person name="Inoue M."/>
        </authorList>
    </citation>
    <scope>NUCLEOTIDE SEQUENCE</scope>
    <source>
        <strain evidence="1">JCM 10664</strain>
    </source>
</reference>
<name>A0A917K954_9PSEU</name>
<sequence>MRVEQNRVRHELLLQLAQVLPDEVVWQSRRWLAADQWGHAARLIIQFLAEWDEPVPPGARAVLLDGADGAAAERLAQLGDAEDIAVHRWQFWSQEDSTAQQYAEVVGSYLQSQPGTHTAWQAWCLPEDAPAIVARPVHLVETEGGADPVLIAAELADRLWDAGLATPQVEVFRPDSPLDAYYHVAALVSGREIHATAPRPVIELARFDAATQDREPPGPQRDAQLAYLNSGEPLTEEGELIPDLFADDDEPVVPVTLRTDGTWIWSGLTTYYLETRGIALPEAFRAHIAESGPTARTPTYRERVAMVHLDTALDTSGT</sequence>
<proteinExistence type="predicted"/>
<dbReference type="Proteomes" id="UP000597989">
    <property type="component" value="Unassembled WGS sequence"/>
</dbReference>
<dbReference type="Proteomes" id="UP001500220">
    <property type="component" value="Unassembled WGS sequence"/>
</dbReference>
<dbReference type="RefSeq" id="WP_188991079.1">
    <property type="nucleotide sequence ID" value="NZ_BAAAHC010000001.1"/>
</dbReference>